<keyword evidence="1" id="KW-1133">Transmembrane helix</keyword>
<dbReference type="Proteomes" id="UP000287972">
    <property type="component" value="Unassembled WGS sequence"/>
</dbReference>
<comment type="caution">
    <text evidence="2">The sequence shown here is derived from an EMBL/GenBank/DDBJ whole genome shotgun (WGS) entry which is preliminary data.</text>
</comment>
<keyword evidence="3" id="KW-1185">Reference proteome</keyword>
<evidence type="ECO:0000256" key="1">
    <source>
        <dbReference type="SAM" id="Phobius"/>
    </source>
</evidence>
<protein>
    <submittedName>
        <fullName evidence="2">Uncharacterized protein</fullName>
    </submittedName>
</protein>
<keyword evidence="1" id="KW-0472">Membrane</keyword>
<dbReference type="AlphaFoldDB" id="A0A428NV36"/>
<feature type="transmembrane region" description="Helical" evidence="1">
    <location>
        <begin position="522"/>
        <end position="542"/>
    </location>
</feature>
<proteinExistence type="predicted"/>
<evidence type="ECO:0000313" key="2">
    <source>
        <dbReference type="EMBL" id="RSL44619.1"/>
    </source>
</evidence>
<keyword evidence="1" id="KW-0812">Transmembrane</keyword>
<dbReference type="EMBL" id="NKCL01001049">
    <property type="protein sequence ID" value="RSL44619.1"/>
    <property type="molecule type" value="Genomic_DNA"/>
</dbReference>
<name>A0A428NV36_9HYPO</name>
<organism evidence="2 3">
    <name type="scientific">Fusarium floridanum</name>
    <dbReference type="NCBI Taxonomy" id="1325733"/>
    <lineage>
        <taxon>Eukaryota</taxon>
        <taxon>Fungi</taxon>
        <taxon>Dikarya</taxon>
        <taxon>Ascomycota</taxon>
        <taxon>Pezizomycotina</taxon>
        <taxon>Sordariomycetes</taxon>
        <taxon>Hypocreomycetidae</taxon>
        <taxon>Hypocreales</taxon>
        <taxon>Nectriaceae</taxon>
        <taxon>Fusarium</taxon>
        <taxon>Fusarium solani species complex</taxon>
    </lineage>
</organism>
<evidence type="ECO:0000313" key="3">
    <source>
        <dbReference type="Proteomes" id="UP000287972"/>
    </source>
</evidence>
<reference evidence="2 3" key="1">
    <citation type="submission" date="2017-06" db="EMBL/GenBank/DDBJ databases">
        <title>Comparative genomic analysis of Ambrosia Fusariam Clade fungi.</title>
        <authorList>
            <person name="Stajich J.E."/>
            <person name="Carrillo J."/>
            <person name="Kijimoto T."/>
            <person name="Eskalen A."/>
            <person name="O'Donnell K."/>
            <person name="Kasson M."/>
        </authorList>
    </citation>
    <scope>NUCLEOTIDE SEQUENCE [LARGE SCALE GENOMIC DNA]</scope>
    <source>
        <strain evidence="2 3">NRRL62606</strain>
    </source>
</reference>
<gene>
    <name evidence="2" type="ORF">CEP51_016197</name>
</gene>
<feature type="transmembrane region" description="Helical" evidence="1">
    <location>
        <begin position="554"/>
        <end position="573"/>
    </location>
</feature>
<sequence length="587" mass="67080">MEPRTERDQRREQQQVPNARDPLKFAAFGGYVKRLTTATLEWVSEPDEWKKRFTNNNKISPEVENMSFGDRLRASGLEYDEIAWFMRPTTSSARCERRVLHVGKFCAGADFILHNAIPVDLRNPEQVKAEEPEAWVSDRNWVDEALVGPHPSYPLILDNKKLYQVLQKKRFLPGPQDYIVGPPRRIYIKNPNGTSVLAMIKTTPASQVEGFRNLFADYITPTPEPRFRLRESTWWRGCFIISFNIPYYGITTRELQDWRSISDGGQRLRNRHNLDFLHLEGYGISDSESSSFHKDAILHQHVFSLTVTGKNDEYWTAACLDDDAFGEDLGEEPRLALDEEREGKPDPILFKEECTLTLSLTLSPRAYAIAALEVALYKVAEHHGNVLDWFRASISRHTSNAEGSSPKKISAKELQHWIEKFPEVLNNVTHATSSLVRKLDQFLEKDVIFDQDALPQGVLWKSLQRDSDALRSLQIIKQYRDDLCDIEGELKQLEVAYEGVRRKRKNDNEDEQQTITKQVHRIGVAAFVFAMPNTVAQLYAAMPESEFSASWASYLGMVMVCVLMGAAVGLSTYKCNKAIGIIVSYVR</sequence>
<accession>A0A428NV36</accession>